<sequence length="114" mass="12047">MVLGGPGWSIPWSASRLMSRPRGVAPVGRDLITARLAIAIRVAVATWFPVATGRLSRRAAPSHQGYCHDALPRRDGIAMACGGATVPVLPRVVSVAGLCVGVCPRASFALRTFW</sequence>
<organism evidence="1 2">
    <name type="scientific">Colocasia esculenta</name>
    <name type="common">Wild taro</name>
    <name type="synonym">Arum esculentum</name>
    <dbReference type="NCBI Taxonomy" id="4460"/>
    <lineage>
        <taxon>Eukaryota</taxon>
        <taxon>Viridiplantae</taxon>
        <taxon>Streptophyta</taxon>
        <taxon>Embryophyta</taxon>
        <taxon>Tracheophyta</taxon>
        <taxon>Spermatophyta</taxon>
        <taxon>Magnoliopsida</taxon>
        <taxon>Liliopsida</taxon>
        <taxon>Araceae</taxon>
        <taxon>Aroideae</taxon>
        <taxon>Colocasieae</taxon>
        <taxon>Colocasia</taxon>
    </lineage>
</organism>
<dbReference type="AlphaFoldDB" id="A0A843VP21"/>
<dbReference type="EMBL" id="NMUH01001955">
    <property type="protein sequence ID" value="MQL96756.1"/>
    <property type="molecule type" value="Genomic_DNA"/>
</dbReference>
<name>A0A843VP21_COLES</name>
<evidence type="ECO:0000313" key="2">
    <source>
        <dbReference type="Proteomes" id="UP000652761"/>
    </source>
</evidence>
<accession>A0A843VP21</accession>
<protein>
    <submittedName>
        <fullName evidence="1">Uncharacterized protein</fullName>
    </submittedName>
</protein>
<dbReference type="Proteomes" id="UP000652761">
    <property type="component" value="Unassembled WGS sequence"/>
</dbReference>
<proteinExistence type="predicted"/>
<evidence type="ECO:0000313" key="1">
    <source>
        <dbReference type="EMBL" id="MQL96756.1"/>
    </source>
</evidence>
<reference evidence="1" key="1">
    <citation type="submission" date="2017-07" db="EMBL/GenBank/DDBJ databases">
        <title>Taro Niue Genome Assembly and Annotation.</title>
        <authorList>
            <person name="Atibalentja N."/>
            <person name="Keating K."/>
            <person name="Fields C.J."/>
        </authorList>
    </citation>
    <scope>NUCLEOTIDE SEQUENCE</scope>
    <source>
        <strain evidence="1">Niue_2</strain>
        <tissue evidence="1">Leaf</tissue>
    </source>
</reference>
<gene>
    <name evidence="1" type="ORF">Taro_029434</name>
</gene>
<keyword evidence="2" id="KW-1185">Reference proteome</keyword>
<comment type="caution">
    <text evidence="1">The sequence shown here is derived from an EMBL/GenBank/DDBJ whole genome shotgun (WGS) entry which is preliminary data.</text>
</comment>